<dbReference type="EMBL" id="AP024238">
    <property type="protein sequence ID" value="BCO25441.1"/>
    <property type="molecule type" value="Genomic_DNA"/>
</dbReference>
<evidence type="ECO:0000313" key="2">
    <source>
        <dbReference type="Proteomes" id="UP000824366"/>
    </source>
</evidence>
<keyword evidence="2" id="KW-1185">Reference proteome</keyword>
<evidence type="ECO:0000313" key="1">
    <source>
        <dbReference type="EMBL" id="BCO25441.1"/>
    </source>
</evidence>
<name>A0ABM7MGW0_9BURK</name>
<dbReference type="Proteomes" id="UP000824366">
    <property type="component" value="Chromosome"/>
</dbReference>
<sequence length="41" mass="4545">MDPVFPDPTRAAHANKTVSIALATKWFPGAELDEINTHRLL</sequence>
<protein>
    <submittedName>
        <fullName evidence="1">Uncharacterized protein</fullName>
    </submittedName>
</protein>
<gene>
    <name evidence="1" type="ORF">MIZ03_0301</name>
</gene>
<organism evidence="1 2">
    <name type="scientific">Rhodoferax lithotrophicus</name>
    <dbReference type="NCBI Taxonomy" id="2798804"/>
    <lineage>
        <taxon>Bacteria</taxon>
        <taxon>Pseudomonadati</taxon>
        <taxon>Pseudomonadota</taxon>
        <taxon>Betaproteobacteria</taxon>
        <taxon>Burkholderiales</taxon>
        <taxon>Comamonadaceae</taxon>
        <taxon>Rhodoferax</taxon>
    </lineage>
</organism>
<reference evidence="1 2" key="1">
    <citation type="journal article" date="2021" name="Microbiol. Spectr.">
        <title>A Single Bacterium Capable of Oxidation and Reduction of Iron at Circumneutral pH.</title>
        <authorList>
            <person name="Kato S."/>
            <person name="Ohkuma M."/>
        </authorList>
    </citation>
    <scope>NUCLEOTIDE SEQUENCE [LARGE SCALE GENOMIC DNA]</scope>
    <source>
        <strain evidence="1 2">MIZ03</strain>
    </source>
</reference>
<accession>A0ABM7MGW0</accession>
<proteinExistence type="predicted"/>